<feature type="compositionally biased region" description="Basic and acidic residues" evidence="3">
    <location>
        <begin position="7"/>
        <end position="18"/>
    </location>
</feature>
<feature type="region of interest" description="Disordered" evidence="3">
    <location>
        <begin position="1"/>
        <end position="26"/>
    </location>
</feature>
<proteinExistence type="predicted"/>
<keyword evidence="1" id="KW-0235">DNA replication</keyword>
<dbReference type="SUPFAM" id="SSF48024">
    <property type="entry name" value="N-terminal domain of DnaB helicase"/>
    <property type="match status" value="1"/>
</dbReference>
<dbReference type="Proteomes" id="UP001500466">
    <property type="component" value="Unassembled WGS sequence"/>
</dbReference>
<evidence type="ECO:0000313" key="6">
    <source>
        <dbReference type="Proteomes" id="UP001500466"/>
    </source>
</evidence>
<accession>A0ABP9HT85</accession>
<reference evidence="6" key="1">
    <citation type="journal article" date="2019" name="Int. J. Syst. Evol. Microbiol.">
        <title>The Global Catalogue of Microorganisms (GCM) 10K type strain sequencing project: providing services to taxonomists for standard genome sequencing and annotation.</title>
        <authorList>
            <consortium name="The Broad Institute Genomics Platform"/>
            <consortium name="The Broad Institute Genome Sequencing Center for Infectious Disease"/>
            <person name="Wu L."/>
            <person name="Ma J."/>
        </authorList>
    </citation>
    <scope>NUCLEOTIDE SEQUENCE [LARGE SCALE GENOMIC DNA]</scope>
    <source>
        <strain evidence="6">JCM 17986</strain>
    </source>
</reference>
<feature type="region of interest" description="Disordered" evidence="3">
    <location>
        <begin position="637"/>
        <end position="667"/>
    </location>
</feature>
<dbReference type="PANTHER" id="PTHR30153">
    <property type="entry name" value="REPLICATIVE DNA HELICASE DNAB"/>
    <property type="match status" value="1"/>
</dbReference>
<organism evidence="5 6">
    <name type="scientific">Yinghuangia aomiensis</name>
    <dbReference type="NCBI Taxonomy" id="676205"/>
    <lineage>
        <taxon>Bacteria</taxon>
        <taxon>Bacillati</taxon>
        <taxon>Actinomycetota</taxon>
        <taxon>Actinomycetes</taxon>
        <taxon>Kitasatosporales</taxon>
        <taxon>Streptomycetaceae</taxon>
        <taxon>Yinghuangia</taxon>
    </lineage>
</organism>
<evidence type="ECO:0000256" key="2">
    <source>
        <dbReference type="ARBA" id="ARBA00023125"/>
    </source>
</evidence>
<dbReference type="Pfam" id="PF00772">
    <property type="entry name" value="DnaB"/>
    <property type="match status" value="1"/>
</dbReference>
<feature type="compositionally biased region" description="Basic residues" evidence="3">
    <location>
        <begin position="637"/>
        <end position="648"/>
    </location>
</feature>
<dbReference type="InterPro" id="IPR025048">
    <property type="entry name" value="DUF3987"/>
</dbReference>
<dbReference type="PANTHER" id="PTHR30153:SF2">
    <property type="entry name" value="REPLICATIVE DNA HELICASE"/>
    <property type="match status" value="1"/>
</dbReference>
<evidence type="ECO:0000259" key="4">
    <source>
        <dbReference type="Pfam" id="PF00772"/>
    </source>
</evidence>
<evidence type="ECO:0000256" key="3">
    <source>
        <dbReference type="SAM" id="MobiDB-lite"/>
    </source>
</evidence>
<dbReference type="EMBL" id="BAABHS010000019">
    <property type="protein sequence ID" value="GAA4978105.1"/>
    <property type="molecule type" value="Genomic_DNA"/>
</dbReference>
<gene>
    <name evidence="5" type="ORF">GCM10023205_52470</name>
</gene>
<dbReference type="InterPro" id="IPR007693">
    <property type="entry name" value="DNA_helicase_DnaB-like_N"/>
</dbReference>
<comment type="caution">
    <text evidence="5">The sequence shown here is derived from an EMBL/GenBank/DDBJ whole genome shotgun (WGS) entry which is preliminary data.</text>
</comment>
<dbReference type="Pfam" id="PF13148">
    <property type="entry name" value="DUF3987"/>
    <property type="match status" value="1"/>
</dbReference>
<keyword evidence="2" id="KW-0238">DNA-binding</keyword>
<evidence type="ECO:0000256" key="1">
    <source>
        <dbReference type="ARBA" id="ARBA00022705"/>
    </source>
</evidence>
<sequence length="667" mass="71607">MTAIPFERSDRGEPDTDRLAPGGVPHDPHAEQCVLGAVMLSPAALEAASSELTGEQDFYRPAHAAVWRALVELSAAGEPVDIVAVIAYLADAGILERVGGPLYLHTLINTVPSAVNAGYYAQRVADLARRRRLREAGVRVVQAAEADDPDAEQLARTELAALADDGDRWPDPLPVPGTRHVPRFPTDALPGWLGAYVVAVAEATQTPPDLAGCLALACLSTAAGGRVHVDVTDTWTEQVNLYTAVALPPGNRKSGVFGLMTGPLWEAEQALIDDARPQRAQAIAEQRIAEATAEKAAAKAASANGDIRDDLTAEAVDLAQKADTITVPPEPQLIVDDATPEAIATLLAEQGGRVAVLSPEGGIFDIIAGRYSAKPNMDVFLKGHVGDPIMVNRRGRKERVPRPALTIGLAVQPAVFREIGKVEAFSGKGLLQRFLFSLPESLVGYRKTRPNPVPPAVRADYRHHLAATVLTFAYLTEPHTLTLETAAEAALFAYAEELEPQLRPTGTLMHIGEWANKLAGTTARIAGLLHVARHFRDGYARPIAADTMNAAITLGRYFTGHTLAVADLMGTETGTDRARAVLDILATHPTRDITRRDLFTALPRRDFPNVAALDPALALLVDLGWIRVLPAPERRGRGRPTVRYRIHPHAQTPPQKTQKAEDHGASP</sequence>
<dbReference type="InterPro" id="IPR036185">
    <property type="entry name" value="DNA_heli_DnaB-like_N_sf"/>
</dbReference>
<dbReference type="RefSeq" id="WP_345678144.1">
    <property type="nucleotide sequence ID" value="NZ_BAABHS010000019.1"/>
</dbReference>
<keyword evidence="6" id="KW-1185">Reference proteome</keyword>
<feature type="compositionally biased region" description="Basic and acidic residues" evidence="3">
    <location>
        <begin position="658"/>
        <end position="667"/>
    </location>
</feature>
<evidence type="ECO:0000313" key="5">
    <source>
        <dbReference type="EMBL" id="GAA4978105.1"/>
    </source>
</evidence>
<dbReference type="Gene3D" id="1.10.860.10">
    <property type="entry name" value="DNAb Helicase, Chain A"/>
    <property type="match status" value="1"/>
</dbReference>
<feature type="domain" description="DNA helicase DnaB-like N-terminal" evidence="4">
    <location>
        <begin position="25"/>
        <end position="126"/>
    </location>
</feature>
<dbReference type="InterPro" id="IPR016136">
    <property type="entry name" value="DNA_helicase_N/primase_C"/>
</dbReference>
<name>A0ABP9HT85_9ACTN</name>
<protein>
    <recommendedName>
        <fullName evidence="4">DNA helicase DnaB-like N-terminal domain-containing protein</fullName>
    </recommendedName>
</protein>